<dbReference type="InterPro" id="IPR036291">
    <property type="entry name" value="NAD(P)-bd_dom_sf"/>
</dbReference>
<dbReference type="AlphaFoldDB" id="A0A437J3N8"/>
<dbReference type="InterPro" id="IPR002347">
    <property type="entry name" value="SDR_fam"/>
</dbReference>
<gene>
    <name evidence="3" type="ORF">ENE74_16370</name>
</gene>
<comment type="similarity">
    <text evidence="1">Belongs to the short-chain dehydrogenases/reductases (SDR) family.</text>
</comment>
<protein>
    <submittedName>
        <fullName evidence="3">SDR family oxidoreductase</fullName>
    </submittedName>
</protein>
<dbReference type="RefSeq" id="WP_127691949.1">
    <property type="nucleotide sequence ID" value="NZ_RZUL01000010.1"/>
</dbReference>
<organism evidence="3 4">
    <name type="scientific">Sphingobium algorifonticola</name>
    <dbReference type="NCBI Taxonomy" id="2008318"/>
    <lineage>
        <taxon>Bacteria</taxon>
        <taxon>Pseudomonadati</taxon>
        <taxon>Pseudomonadota</taxon>
        <taxon>Alphaproteobacteria</taxon>
        <taxon>Sphingomonadales</taxon>
        <taxon>Sphingomonadaceae</taxon>
        <taxon>Sphingobium</taxon>
    </lineage>
</organism>
<dbReference type="PANTHER" id="PTHR42760">
    <property type="entry name" value="SHORT-CHAIN DEHYDROGENASES/REDUCTASES FAMILY MEMBER"/>
    <property type="match status" value="1"/>
</dbReference>
<dbReference type="Proteomes" id="UP000282977">
    <property type="component" value="Unassembled WGS sequence"/>
</dbReference>
<dbReference type="Pfam" id="PF13561">
    <property type="entry name" value="adh_short_C2"/>
    <property type="match status" value="1"/>
</dbReference>
<comment type="catalytic activity">
    <reaction evidence="2">
        <text>2,5-dichlorocyclohexa-2,5-dien-1,4-diol + NAD(+) = 2,5-dichlorohydroquinone + NADH + H(+)</text>
        <dbReference type="Rhea" id="RHEA:15741"/>
        <dbReference type="ChEBI" id="CHEBI:15378"/>
        <dbReference type="ChEBI" id="CHEBI:27545"/>
        <dbReference type="ChEBI" id="CHEBI:28975"/>
        <dbReference type="ChEBI" id="CHEBI:57540"/>
        <dbReference type="ChEBI" id="CHEBI:57945"/>
    </reaction>
</comment>
<dbReference type="GO" id="GO:0016616">
    <property type="term" value="F:oxidoreductase activity, acting on the CH-OH group of donors, NAD or NADP as acceptor"/>
    <property type="evidence" value="ECO:0007669"/>
    <property type="project" value="TreeGrafter"/>
</dbReference>
<dbReference type="CDD" id="cd05233">
    <property type="entry name" value="SDR_c"/>
    <property type="match status" value="1"/>
</dbReference>
<dbReference type="PRINTS" id="PR00080">
    <property type="entry name" value="SDRFAMILY"/>
</dbReference>
<sequence length="257" mass="26868">MTGFADRLRGKVAIITGSGGSIGRAACLRFAAEGAAVVGCDLQSDAAAATVKAVEEIGGIIDSLHPCDLTEPDDAQALVDLALARFGRIDVLYNNAAMAHFAWFDAMDHDLFSRTIRDELEILFHLTKCVWPHFVAQRSGAIVNTASVSASICYAVVPGLAHSTAKAGVLGMTRHLAMEGAPHGIRVNSVSPGLVRTNQSEALLADVTWAGAMLSKIMLDRFGTPDDVAAAAAFLASDDAAWITGTDLAVDGGTMAW</sequence>
<evidence type="ECO:0000313" key="3">
    <source>
        <dbReference type="EMBL" id="RVT39147.1"/>
    </source>
</evidence>
<dbReference type="PRINTS" id="PR00081">
    <property type="entry name" value="GDHRDH"/>
</dbReference>
<dbReference type="EMBL" id="RZUL01000010">
    <property type="protein sequence ID" value="RVT39147.1"/>
    <property type="molecule type" value="Genomic_DNA"/>
</dbReference>
<evidence type="ECO:0000256" key="1">
    <source>
        <dbReference type="ARBA" id="ARBA00006484"/>
    </source>
</evidence>
<dbReference type="OrthoDB" id="7568484at2"/>
<keyword evidence="4" id="KW-1185">Reference proteome</keyword>
<evidence type="ECO:0000313" key="4">
    <source>
        <dbReference type="Proteomes" id="UP000282977"/>
    </source>
</evidence>
<reference evidence="3 4" key="1">
    <citation type="submission" date="2019-01" db="EMBL/GenBank/DDBJ databases">
        <authorList>
            <person name="Chen W.-M."/>
        </authorList>
    </citation>
    <scope>NUCLEOTIDE SEQUENCE [LARGE SCALE GENOMIC DNA]</scope>
    <source>
        <strain evidence="3 4">TLA-22</strain>
    </source>
</reference>
<dbReference type="FunFam" id="3.40.50.720:FF:000084">
    <property type="entry name" value="Short-chain dehydrogenase reductase"/>
    <property type="match status" value="1"/>
</dbReference>
<name>A0A437J3N8_9SPHN</name>
<comment type="caution">
    <text evidence="3">The sequence shown here is derived from an EMBL/GenBank/DDBJ whole genome shotgun (WGS) entry which is preliminary data.</text>
</comment>
<accession>A0A437J3N8</accession>
<dbReference type="Gene3D" id="3.40.50.720">
    <property type="entry name" value="NAD(P)-binding Rossmann-like Domain"/>
    <property type="match status" value="1"/>
</dbReference>
<dbReference type="GO" id="GO:0030497">
    <property type="term" value="P:fatty acid elongation"/>
    <property type="evidence" value="ECO:0007669"/>
    <property type="project" value="TreeGrafter"/>
</dbReference>
<dbReference type="PANTHER" id="PTHR42760:SF40">
    <property type="entry name" value="3-OXOACYL-[ACYL-CARRIER-PROTEIN] REDUCTASE, CHLOROPLASTIC"/>
    <property type="match status" value="1"/>
</dbReference>
<evidence type="ECO:0000256" key="2">
    <source>
        <dbReference type="ARBA" id="ARBA00051383"/>
    </source>
</evidence>
<dbReference type="SUPFAM" id="SSF51735">
    <property type="entry name" value="NAD(P)-binding Rossmann-fold domains"/>
    <property type="match status" value="1"/>
</dbReference>
<proteinExistence type="inferred from homology"/>